<keyword evidence="2 6" id="KW-0812">Transmembrane</keyword>
<evidence type="ECO:0000259" key="7">
    <source>
        <dbReference type="Pfam" id="PF03388"/>
    </source>
</evidence>
<dbReference type="GO" id="GO:0006888">
    <property type="term" value="P:endoplasmic reticulum to Golgi vesicle-mediated transport"/>
    <property type="evidence" value="ECO:0007669"/>
    <property type="project" value="TreeGrafter"/>
</dbReference>
<comment type="subcellular location">
    <subcellularLocation>
        <location evidence="1">Membrane</location>
        <topology evidence="1">Single-pass type I membrane protein</topology>
    </subcellularLocation>
</comment>
<dbReference type="Pfam" id="PF03388">
    <property type="entry name" value="Lectin_leg-like"/>
    <property type="match status" value="1"/>
</dbReference>
<dbReference type="PANTHER" id="PTHR12223">
    <property type="entry name" value="VESICULAR MANNOSE-BINDING LECTIN"/>
    <property type="match status" value="1"/>
</dbReference>
<reference evidence="8 9" key="1">
    <citation type="journal article" date="2014" name="MBio">
        <title>The Ordospora colligata genome; evolution of extreme reduction in microsporidia and host-to-parasite horizontal gene transfer.</title>
        <authorList>
            <person name="Pombert J.-F."/>
            <person name="Haag K.L."/>
            <person name="Beidas S."/>
            <person name="Ebert D."/>
            <person name="Keeling P.J."/>
        </authorList>
    </citation>
    <scope>NUCLEOTIDE SEQUENCE [LARGE SCALE GENOMIC DNA]</scope>
    <source>
        <strain evidence="8 9">OC4</strain>
    </source>
</reference>
<dbReference type="GeneID" id="26262470"/>
<dbReference type="Proteomes" id="UP000031056">
    <property type="component" value="Unassembled WGS sequence"/>
</dbReference>
<dbReference type="EMBL" id="JOKQ01000010">
    <property type="protein sequence ID" value="KHN69076.1"/>
    <property type="molecule type" value="Genomic_DNA"/>
</dbReference>
<evidence type="ECO:0000256" key="2">
    <source>
        <dbReference type="ARBA" id="ARBA00022692"/>
    </source>
</evidence>
<evidence type="ECO:0000256" key="1">
    <source>
        <dbReference type="ARBA" id="ARBA00004479"/>
    </source>
</evidence>
<dbReference type="GO" id="GO:0030134">
    <property type="term" value="C:COPII-coated ER to Golgi transport vesicle"/>
    <property type="evidence" value="ECO:0007669"/>
    <property type="project" value="TreeGrafter"/>
</dbReference>
<evidence type="ECO:0000256" key="4">
    <source>
        <dbReference type="ARBA" id="ARBA00022989"/>
    </source>
</evidence>
<dbReference type="GO" id="GO:0005793">
    <property type="term" value="C:endoplasmic reticulum-Golgi intermediate compartment"/>
    <property type="evidence" value="ECO:0007669"/>
    <property type="project" value="TreeGrafter"/>
</dbReference>
<dbReference type="SUPFAM" id="SSF49899">
    <property type="entry name" value="Concanavalin A-like lectins/glucanases"/>
    <property type="match status" value="1"/>
</dbReference>
<comment type="caution">
    <text evidence="8">The sequence shown here is derived from an EMBL/GenBank/DDBJ whole genome shotgun (WGS) entry which is preliminary data.</text>
</comment>
<dbReference type="VEuPathDB" id="MicrosporidiaDB:M896_100600"/>
<dbReference type="OrthoDB" id="270293at2759"/>
<feature type="domain" description="L-type lectin-like" evidence="7">
    <location>
        <begin position="18"/>
        <end position="130"/>
    </location>
</feature>
<dbReference type="GO" id="GO:0000139">
    <property type="term" value="C:Golgi membrane"/>
    <property type="evidence" value="ECO:0007669"/>
    <property type="project" value="TreeGrafter"/>
</dbReference>
<keyword evidence="3" id="KW-0732">Signal</keyword>
<gene>
    <name evidence="8" type="ORF">M896_100600</name>
</gene>
<evidence type="ECO:0000313" key="8">
    <source>
        <dbReference type="EMBL" id="KHN69076.1"/>
    </source>
</evidence>
<sequence length="271" mass="30108">MFAFVLFTLRCLCTEHLFMQESSLLTPYVDGVGSFANWNAFGESVVKINGKSTFIQLGFSSPDSSGAIVSSQPIKQDRFCIDFVIEIANQENNGNDGEEGMSIWMSGESTFEEGACYGRSCNFNGILVAIKPSGKSYIGVKAGDVHANTQNADRSFDKVVYRDFVPGDVFIVRIEQDDQLTVYIGESNNLVPVHGYKALASKKDNFIGVSAYTGKYPSSMRIIGIESYKLKNFKRLVRDESQRGGSLVWILFFIVIGVTGYYLYSIQIKKK</sequence>
<keyword evidence="4 6" id="KW-1133">Transmembrane helix</keyword>
<protein>
    <recommendedName>
        <fullName evidence="7">L-type lectin-like domain-containing protein</fullName>
    </recommendedName>
</protein>
<evidence type="ECO:0000313" key="9">
    <source>
        <dbReference type="Proteomes" id="UP000031056"/>
    </source>
</evidence>
<keyword evidence="5 6" id="KW-0472">Membrane</keyword>
<keyword evidence="9" id="KW-1185">Reference proteome</keyword>
<dbReference type="Gene3D" id="2.60.120.200">
    <property type="match status" value="1"/>
</dbReference>
<dbReference type="InterPro" id="IPR013320">
    <property type="entry name" value="ConA-like_dom_sf"/>
</dbReference>
<accession>A0A0B2UDC5</accession>
<organism evidence="8 9">
    <name type="scientific">Ordospora colligata OC4</name>
    <dbReference type="NCBI Taxonomy" id="1354746"/>
    <lineage>
        <taxon>Eukaryota</taxon>
        <taxon>Fungi</taxon>
        <taxon>Fungi incertae sedis</taxon>
        <taxon>Microsporidia</taxon>
        <taxon>Ordosporidae</taxon>
        <taxon>Ordospora</taxon>
    </lineage>
</organism>
<evidence type="ECO:0000256" key="5">
    <source>
        <dbReference type="ARBA" id="ARBA00023136"/>
    </source>
</evidence>
<dbReference type="STRING" id="1354746.A0A0B2UDC5"/>
<dbReference type="RefSeq" id="XP_014563118.1">
    <property type="nucleotide sequence ID" value="XM_014707632.1"/>
</dbReference>
<feature type="transmembrane region" description="Helical" evidence="6">
    <location>
        <begin position="246"/>
        <end position="264"/>
    </location>
</feature>
<dbReference type="HOGENOM" id="CLU_1026828_0_0_1"/>
<dbReference type="InterPro" id="IPR051136">
    <property type="entry name" value="Intracellular_Lectin-GPT"/>
</dbReference>
<name>A0A0B2UDC5_9MICR</name>
<dbReference type="AlphaFoldDB" id="A0A0B2UDC5"/>
<dbReference type="PANTHER" id="PTHR12223:SF28">
    <property type="entry name" value="LECTIN, MANNOSE BINDING 1 LIKE"/>
    <property type="match status" value="1"/>
</dbReference>
<evidence type="ECO:0000256" key="6">
    <source>
        <dbReference type="SAM" id="Phobius"/>
    </source>
</evidence>
<evidence type="ECO:0000256" key="3">
    <source>
        <dbReference type="ARBA" id="ARBA00022729"/>
    </source>
</evidence>
<dbReference type="InterPro" id="IPR005052">
    <property type="entry name" value="Lectin_leg"/>
</dbReference>
<dbReference type="InParanoid" id="A0A0B2UDC5"/>
<dbReference type="GO" id="GO:0005789">
    <property type="term" value="C:endoplasmic reticulum membrane"/>
    <property type="evidence" value="ECO:0007669"/>
    <property type="project" value="TreeGrafter"/>
</dbReference>
<dbReference type="GO" id="GO:0005537">
    <property type="term" value="F:D-mannose binding"/>
    <property type="evidence" value="ECO:0007669"/>
    <property type="project" value="TreeGrafter"/>
</dbReference>
<proteinExistence type="predicted"/>